<organism evidence="2 3">
    <name type="scientific">Paraburkholderia piptadeniae</name>
    <dbReference type="NCBI Taxonomy" id="1701573"/>
    <lineage>
        <taxon>Bacteria</taxon>
        <taxon>Pseudomonadati</taxon>
        <taxon>Pseudomonadota</taxon>
        <taxon>Betaproteobacteria</taxon>
        <taxon>Burkholderiales</taxon>
        <taxon>Burkholderiaceae</taxon>
        <taxon>Paraburkholderia</taxon>
    </lineage>
</organism>
<accession>A0A1N7SX76</accession>
<dbReference type="AlphaFoldDB" id="A0A1N7SX76"/>
<keyword evidence="3" id="KW-1185">Reference proteome</keyword>
<reference evidence="2" key="1">
    <citation type="submission" date="2016-12" db="EMBL/GenBank/DDBJ databases">
        <authorList>
            <person name="Moulin L."/>
        </authorList>
    </citation>
    <scope>NUCLEOTIDE SEQUENCE [LARGE SCALE GENOMIC DNA]</scope>
    <source>
        <strain evidence="2">STM 7183</strain>
    </source>
</reference>
<sequence>MKKPVPVRTTAEEPVDAKRSAIPPGRMAISGTVRGPDCAIPSLPGIYRHVGPTGEIDYAGQTNDLRQRQQQHERLGKLNLDKQRVAFAVAPPGTSKDALIETEKAHIARHQPSGNKTRGGNGRR</sequence>
<feature type="region of interest" description="Disordered" evidence="1">
    <location>
        <begin position="1"/>
        <end position="35"/>
    </location>
</feature>
<name>A0A1N7SX76_9BURK</name>
<evidence type="ECO:0000313" key="3">
    <source>
        <dbReference type="Proteomes" id="UP000195569"/>
    </source>
</evidence>
<evidence type="ECO:0000313" key="2">
    <source>
        <dbReference type="EMBL" id="SIT51990.1"/>
    </source>
</evidence>
<gene>
    <name evidence="2" type="ORF">BN2476_1610006</name>
</gene>
<dbReference type="OrthoDB" id="8758720at2"/>
<dbReference type="EMBL" id="CYGY02000161">
    <property type="protein sequence ID" value="SIT51990.1"/>
    <property type="molecule type" value="Genomic_DNA"/>
</dbReference>
<dbReference type="RefSeq" id="WP_143811230.1">
    <property type="nucleotide sequence ID" value="NZ_CYGY02000161.1"/>
</dbReference>
<proteinExistence type="predicted"/>
<protein>
    <submittedName>
        <fullName evidence="2">GIY-YIG catalytic domain</fullName>
    </submittedName>
</protein>
<feature type="region of interest" description="Disordered" evidence="1">
    <location>
        <begin position="105"/>
        <end position="124"/>
    </location>
</feature>
<evidence type="ECO:0000256" key="1">
    <source>
        <dbReference type="SAM" id="MobiDB-lite"/>
    </source>
</evidence>
<dbReference type="SUPFAM" id="SSF82771">
    <property type="entry name" value="GIY-YIG endonuclease"/>
    <property type="match status" value="1"/>
</dbReference>
<dbReference type="Proteomes" id="UP000195569">
    <property type="component" value="Unassembled WGS sequence"/>
</dbReference>
<comment type="caution">
    <text evidence="2">The sequence shown here is derived from an EMBL/GenBank/DDBJ whole genome shotgun (WGS) entry which is preliminary data.</text>
</comment>
<dbReference type="InterPro" id="IPR035901">
    <property type="entry name" value="GIY-YIG_endonuc_sf"/>
</dbReference>